<accession>A0A0E9TSN2</accession>
<dbReference type="EMBL" id="GBXM01052105">
    <property type="protein sequence ID" value="JAH56472.1"/>
    <property type="molecule type" value="Transcribed_RNA"/>
</dbReference>
<dbReference type="AlphaFoldDB" id="A0A0E9TSN2"/>
<reference evidence="1" key="2">
    <citation type="journal article" date="2015" name="Fish Shellfish Immunol.">
        <title>Early steps in the European eel (Anguilla anguilla)-Vibrio vulnificus interaction in the gills: Role of the RtxA13 toxin.</title>
        <authorList>
            <person name="Callol A."/>
            <person name="Pajuelo D."/>
            <person name="Ebbesson L."/>
            <person name="Teles M."/>
            <person name="MacKenzie S."/>
            <person name="Amaro C."/>
        </authorList>
    </citation>
    <scope>NUCLEOTIDE SEQUENCE</scope>
</reference>
<sequence length="74" mass="7977">MSLKSSVIKSDLINAVIPGCRKGKIIGYLFSGHLYFTKPVGWSPPHSEVQCGGGERASTGLVWQSFQCPPLTGR</sequence>
<evidence type="ECO:0000313" key="1">
    <source>
        <dbReference type="EMBL" id="JAH56472.1"/>
    </source>
</evidence>
<reference evidence="1" key="1">
    <citation type="submission" date="2014-11" db="EMBL/GenBank/DDBJ databases">
        <authorList>
            <person name="Amaro Gonzalez C."/>
        </authorList>
    </citation>
    <scope>NUCLEOTIDE SEQUENCE</scope>
</reference>
<organism evidence="1">
    <name type="scientific">Anguilla anguilla</name>
    <name type="common">European freshwater eel</name>
    <name type="synonym">Muraena anguilla</name>
    <dbReference type="NCBI Taxonomy" id="7936"/>
    <lineage>
        <taxon>Eukaryota</taxon>
        <taxon>Metazoa</taxon>
        <taxon>Chordata</taxon>
        <taxon>Craniata</taxon>
        <taxon>Vertebrata</taxon>
        <taxon>Euteleostomi</taxon>
        <taxon>Actinopterygii</taxon>
        <taxon>Neopterygii</taxon>
        <taxon>Teleostei</taxon>
        <taxon>Anguilliformes</taxon>
        <taxon>Anguillidae</taxon>
        <taxon>Anguilla</taxon>
    </lineage>
</organism>
<protein>
    <submittedName>
        <fullName evidence="1">Uncharacterized protein</fullName>
    </submittedName>
</protein>
<name>A0A0E9TSN2_ANGAN</name>
<proteinExistence type="predicted"/>